<keyword evidence="2" id="KW-1185">Reference proteome</keyword>
<evidence type="ECO:0000313" key="2">
    <source>
        <dbReference type="Proteomes" id="UP000005266"/>
    </source>
</evidence>
<dbReference type="EMBL" id="HQ317390">
    <property type="protein sequence ID" value="AFK66694.1"/>
    <property type="molecule type" value="Genomic_DNA"/>
</dbReference>
<sequence>MSQTSSDNEEKAPKPVFKTDYEFCPTCERRMHNLLFDGHAACRSCRGLNSDGTEAAKYAKEKAPDVENT</sequence>
<accession>I3UMH9</accession>
<name>I3UMH9_9CAUD</name>
<organism evidence="1 2">
    <name type="scientific">Colwellia phage 9A</name>
    <dbReference type="NCBI Taxonomy" id="765765"/>
    <lineage>
        <taxon>Viruses</taxon>
        <taxon>Duplodnaviria</taxon>
        <taxon>Heunggongvirae</taxon>
        <taxon>Uroviricota</taxon>
        <taxon>Caudoviricetes</taxon>
        <taxon>Franklinbayvirus</taxon>
        <taxon>Franklinbayvirus fv9A</taxon>
    </lineage>
</organism>
<reference evidence="1 2" key="1">
    <citation type="journal article" date="2013" name="Extremophiles">
        <title>Genomic analysis of cold-active Colwelliaphage 9A and psychrophilic phage-host interactions.</title>
        <authorList>
            <person name="Colangelo-Lillis J.R."/>
            <person name="Deming J.W."/>
        </authorList>
    </citation>
    <scope>NUCLEOTIDE SEQUENCE [LARGE SCALE GENOMIC DNA]</scope>
    <source>
        <strain evidence="1">9A</strain>
    </source>
</reference>
<gene>
    <name evidence="1" type="ORF">COPG_00098</name>
</gene>
<evidence type="ECO:0000313" key="1">
    <source>
        <dbReference type="EMBL" id="AFK66694.1"/>
    </source>
</evidence>
<dbReference type="Proteomes" id="UP000005266">
    <property type="component" value="Segment"/>
</dbReference>
<dbReference type="KEGG" id="vg:13165515"/>
<protein>
    <submittedName>
        <fullName evidence="1">Uncharacterized protein</fullName>
    </submittedName>
</protein>
<proteinExistence type="predicted"/>
<dbReference type="GeneID" id="13165515"/>
<dbReference type="RefSeq" id="YP_006489284.1">
    <property type="nucleotide sequence ID" value="NC_018088.1"/>
</dbReference>